<evidence type="ECO:0000313" key="2">
    <source>
        <dbReference type="EMBL" id="KAK6760292.1"/>
    </source>
</evidence>
<organism evidence="2 3">
    <name type="scientific">Necator americanus</name>
    <name type="common">Human hookworm</name>
    <dbReference type="NCBI Taxonomy" id="51031"/>
    <lineage>
        <taxon>Eukaryota</taxon>
        <taxon>Metazoa</taxon>
        <taxon>Ecdysozoa</taxon>
        <taxon>Nematoda</taxon>
        <taxon>Chromadorea</taxon>
        <taxon>Rhabditida</taxon>
        <taxon>Rhabditina</taxon>
        <taxon>Rhabditomorpha</taxon>
        <taxon>Strongyloidea</taxon>
        <taxon>Ancylostomatidae</taxon>
        <taxon>Bunostominae</taxon>
        <taxon>Necator</taxon>
    </lineage>
</organism>
<feature type="region of interest" description="Disordered" evidence="1">
    <location>
        <begin position="1"/>
        <end position="82"/>
    </location>
</feature>
<keyword evidence="3" id="KW-1185">Reference proteome</keyword>
<feature type="compositionally biased region" description="Basic and acidic residues" evidence="1">
    <location>
        <begin position="10"/>
        <end position="33"/>
    </location>
</feature>
<proteinExistence type="predicted"/>
<dbReference type="EMBL" id="JAVFWL010000006">
    <property type="protein sequence ID" value="KAK6760292.1"/>
    <property type="molecule type" value="Genomic_DNA"/>
</dbReference>
<accession>A0ABR1EC69</accession>
<evidence type="ECO:0000256" key="1">
    <source>
        <dbReference type="SAM" id="MobiDB-lite"/>
    </source>
</evidence>
<feature type="compositionally biased region" description="Polar residues" evidence="1">
    <location>
        <begin position="72"/>
        <end position="82"/>
    </location>
</feature>
<dbReference type="Proteomes" id="UP001303046">
    <property type="component" value="Unassembled WGS sequence"/>
</dbReference>
<comment type="caution">
    <text evidence="2">The sequence shown here is derived from an EMBL/GenBank/DDBJ whole genome shotgun (WGS) entry which is preliminary data.</text>
</comment>
<gene>
    <name evidence="2" type="primary">Necator_chrX.g21841</name>
    <name evidence="2" type="ORF">RB195_021680</name>
</gene>
<sequence>MAKMKSFRGTIHDRKMSHDKQQTLDDEISRPDLNDENTGTSGIGMNKRSPAKETDETAIMSSHTHNTKQDKQTLCTVNDKNR</sequence>
<name>A0ABR1EC69_NECAM</name>
<reference evidence="2 3" key="1">
    <citation type="submission" date="2023-08" db="EMBL/GenBank/DDBJ databases">
        <title>A Necator americanus chromosomal reference genome.</title>
        <authorList>
            <person name="Ilik V."/>
            <person name="Petrzelkova K.J."/>
            <person name="Pardy F."/>
            <person name="Fuh T."/>
            <person name="Niatou-Singa F.S."/>
            <person name="Gouil Q."/>
            <person name="Baker L."/>
            <person name="Ritchie M.E."/>
            <person name="Jex A.R."/>
            <person name="Gazzola D."/>
            <person name="Li H."/>
            <person name="Toshio Fujiwara R."/>
            <person name="Zhan B."/>
            <person name="Aroian R.V."/>
            <person name="Pafco B."/>
            <person name="Schwarz E.M."/>
        </authorList>
    </citation>
    <scope>NUCLEOTIDE SEQUENCE [LARGE SCALE GENOMIC DNA]</scope>
    <source>
        <strain evidence="2 3">Aroian</strain>
        <tissue evidence="2">Whole animal</tissue>
    </source>
</reference>
<evidence type="ECO:0000313" key="3">
    <source>
        <dbReference type="Proteomes" id="UP001303046"/>
    </source>
</evidence>
<protein>
    <submittedName>
        <fullName evidence="2">Uncharacterized protein</fullName>
    </submittedName>
</protein>